<name>A0A5N4B6X5_PHOPY</name>
<protein>
    <recommendedName>
        <fullName evidence="3">Reverse transcriptase domain-containing protein</fullName>
    </recommendedName>
</protein>
<evidence type="ECO:0000313" key="1">
    <source>
        <dbReference type="EMBL" id="KAB0805361.1"/>
    </source>
</evidence>
<proteinExistence type="predicted"/>
<accession>A0A5N4B6X5</accession>
<gene>
    <name evidence="1" type="ORF">PPYR_02331</name>
</gene>
<evidence type="ECO:0000313" key="2">
    <source>
        <dbReference type="Proteomes" id="UP000327044"/>
    </source>
</evidence>
<comment type="caution">
    <text evidence="1">The sequence shown here is derived from an EMBL/GenBank/DDBJ whole genome shotgun (WGS) entry which is preliminary data.</text>
</comment>
<dbReference type="EMBL" id="VVIM01000001">
    <property type="protein sequence ID" value="KAB0805361.1"/>
    <property type="molecule type" value="Genomic_DNA"/>
</dbReference>
<keyword evidence="2" id="KW-1185">Reference proteome</keyword>
<dbReference type="AlphaFoldDB" id="A0A5N4B6X5"/>
<dbReference type="Proteomes" id="UP000327044">
    <property type="component" value="Unassembled WGS sequence"/>
</dbReference>
<evidence type="ECO:0008006" key="3">
    <source>
        <dbReference type="Google" id="ProtNLM"/>
    </source>
</evidence>
<dbReference type="InParanoid" id="A0A5N4B6X5"/>
<sequence>MHMDSQLRWNNHVDQVSSKMSSNIFALRNLANYVSSTVLRIAYFALCQSHMAYCITIWGHAASAKRVFGMQRKVIRVVARLFYRTDCKSAFKRLRIMTFYSLYVYSCLCYAKANLHCFNTCKDVHSHSTRNSENLRTPFVRLATSQYGPNFWSVKFFNALPTEIKNLPTHLFKKQVKETLLCNPLYCIEDYFVVKFKC</sequence>
<reference evidence="1 2" key="1">
    <citation type="journal article" date="2018" name="Elife">
        <title>Firefly genomes illuminate parallel origins of bioluminescence in beetles.</title>
        <authorList>
            <person name="Fallon T.R."/>
            <person name="Lower S.E."/>
            <person name="Chang C.H."/>
            <person name="Bessho-Uehara M."/>
            <person name="Martin G.J."/>
            <person name="Bewick A.J."/>
            <person name="Behringer M."/>
            <person name="Debat H.J."/>
            <person name="Wong I."/>
            <person name="Day J.C."/>
            <person name="Suvorov A."/>
            <person name="Silva C.J."/>
            <person name="Stanger-Hall K.F."/>
            <person name="Hall D.W."/>
            <person name="Schmitz R.J."/>
            <person name="Nelson D.R."/>
            <person name="Lewis S.M."/>
            <person name="Shigenobu S."/>
            <person name="Bybee S.M."/>
            <person name="Larracuente A.M."/>
            <person name="Oba Y."/>
            <person name="Weng J.K."/>
        </authorList>
    </citation>
    <scope>NUCLEOTIDE SEQUENCE [LARGE SCALE GENOMIC DNA]</scope>
    <source>
        <strain evidence="1">1611_PpyrPB1</strain>
        <tissue evidence="1">Whole body</tissue>
    </source>
</reference>
<organism evidence="1 2">
    <name type="scientific">Photinus pyralis</name>
    <name type="common">Common eastern firefly</name>
    <name type="synonym">Lampyris pyralis</name>
    <dbReference type="NCBI Taxonomy" id="7054"/>
    <lineage>
        <taxon>Eukaryota</taxon>
        <taxon>Metazoa</taxon>
        <taxon>Ecdysozoa</taxon>
        <taxon>Arthropoda</taxon>
        <taxon>Hexapoda</taxon>
        <taxon>Insecta</taxon>
        <taxon>Pterygota</taxon>
        <taxon>Neoptera</taxon>
        <taxon>Endopterygota</taxon>
        <taxon>Coleoptera</taxon>
        <taxon>Polyphaga</taxon>
        <taxon>Elateriformia</taxon>
        <taxon>Elateroidea</taxon>
        <taxon>Lampyridae</taxon>
        <taxon>Lampyrinae</taxon>
        <taxon>Photinus</taxon>
    </lineage>
</organism>